<comment type="caution">
    <text evidence="2">The sequence shown here is derived from an EMBL/GenBank/DDBJ whole genome shotgun (WGS) entry which is preliminary data.</text>
</comment>
<accession>A0A2G2YXU2</accession>
<evidence type="ECO:0000313" key="3">
    <source>
        <dbReference type="Proteomes" id="UP000222542"/>
    </source>
</evidence>
<keyword evidence="3" id="KW-1185">Reference proteome</keyword>
<dbReference type="EMBL" id="AYRZ02000008">
    <property type="protein sequence ID" value="PHT74435.1"/>
    <property type="molecule type" value="Genomic_DNA"/>
</dbReference>
<dbReference type="AlphaFoldDB" id="A0A2G2YXU2"/>
<feature type="region of interest" description="Disordered" evidence="1">
    <location>
        <begin position="195"/>
        <end position="266"/>
    </location>
</feature>
<reference evidence="2 3" key="2">
    <citation type="journal article" date="2017" name="Genome Biol.">
        <title>New reference genome sequences of hot pepper reveal the massive evolution of plant disease-resistance genes by retroduplication.</title>
        <authorList>
            <person name="Kim S."/>
            <person name="Park J."/>
            <person name="Yeom S.I."/>
            <person name="Kim Y.M."/>
            <person name="Seo E."/>
            <person name="Kim K.T."/>
            <person name="Kim M.S."/>
            <person name="Lee J.M."/>
            <person name="Cheong K."/>
            <person name="Shin H.S."/>
            <person name="Kim S.B."/>
            <person name="Han K."/>
            <person name="Lee J."/>
            <person name="Park M."/>
            <person name="Lee H.A."/>
            <person name="Lee H.Y."/>
            <person name="Lee Y."/>
            <person name="Oh S."/>
            <person name="Lee J.H."/>
            <person name="Choi E."/>
            <person name="Choi E."/>
            <person name="Lee S.E."/>
            <person name="Jeon J."/>
            <person name="Kim H."/>
            <person name="Choi G."/>
            <person name="Song H."/>
            <person name="Lee J."/>
            <person name="Lee S.C."/>
            <person name="Kwon J.K."/>
            <person name="Lee H.Y."/>
            <person name="Koo N."/>
            <person name="Hong Y."/>
            <person name="Kim R.W."/>
            <person name="Kang W.H."/>
            <person name="Huh J.H."/>
            <person name="Kang B.C."/>
            <person name="Yang T.J."/>
            <person name="Lee Y.H."/>
            <person name="Bennetzen J.L."/>
            <person name="Choi D."/>
        </authorList>
    </citation>
    <scope>NUCLEOTIDE SEQUENCE [LARGE SCALE GENOMIC DNA]</scope>
    <source>
        <strain evidence="3">cv. CM334</strain>
    </source>
</reference>
<dbReference type="STRING" id="4072.A0A2G2YXU2"/>
<name>A0A2G2YXU2_CAPAN</name>
<feature type="compositionally biased region" description="Basic and acidic residues" evidence="1">
    <location>
        <begin position="196"/>
        <end position="213"/>
    </location>
</feature>
<dbReference type="Proteomes" id="UP000222542">
    <property type="component" value="Unassembled WGS sequence"/>
</dbReference>
<reference evidence="2 3" key="1">
    <citation type="journal article" date="2014" name="Nat. Genet.">
        <title>Genome sequence of the hot pepper provides insights into the evolution of pungency in Capsicum species.</title>
        <authorList>
            <person name="Kim S."/>
            <person name="Park M."/>
            <person name="Yeom S.I."/>
            <person name="Kim Y.M."/>
            <person name="Lee J.M."/>
            <person name="Lee H.A."/>
            <person name="Seo E."/>
            <person name="Choi J."/>
            <person name="Cheong K."/>
            <person name="Kim K.T."/>
            <person name="Jung K."/>
            <person name="Lee G.W."/>
            <person name="Oh S.K."/>
            <person name="Bae C."/>
            <person name="Kim S.B."/>
            <person name="Lee H.Y."/>
            <person name="Kim S.Y."/>
            <person name="Kim M.S."/>
            <person name="Kang B.C."/>
            <person name="Jo Y.D."/>
            <person name="Yang H.B."/>
            <person name="Jeong H.J."/>
            <person name="Kang W.H."/>
            <person name="Kwon J.K."/>
            <person name="Shin C."/>
            <person name="Lim J.Y."/>
            <person name="Park J.H."/>
            <person name="Huh J.H."/>
            <person name="Kim J.S."/>
            <person name="Kim B.D."/>
            <person name="Cohen O."/>
            <person name="Paran I."/>
            <person name="Suh M.C."/>
            <person name="Lee S.B."/>
            <person name="Kim Y.K."/>
            <person name="Shin Y."/>
            <person name="Noh S.J."/>
            <person name="Park J."/>
            <person name="Seo Y.S."/>
            <person name="Kwon S.Y."/>
            <person name="Kim H.A."/>
            <person name="Park J.M."/>
            <person name="Kim H.J."/>
            <person name="Choi S.B."/>
            <person name="Bosland P.W."/>
            <person name="Reeves G."/>
            <person name="Jo S.H."/>
            <person name="Lee B.W."/>
            <person name="Cho H.T."/>
            <person name="Choi H.S."/>
            <person name="Lee M.S."/>
            <person name="Yu Y."/>
            <person name="Do Choi Y."/>
            <person name="Park B.S."/>
            <person name="van Deynze A."/>
            <person name="Ashrafi H."/>
            <person name="Hill T."/>
            <person name="Kim W.T."/>
            <person name="Pai H.S."/>
            <person name="Ahn H.K."/>
            <person name="Yeam I."/>
            <person name="Giovannoni J.J."/>
            <person name="Rose J.K."/>
            <person name="Sorensen I."/>
            <person name="Lee S.J."/>
            <person name="Kim R.W."/>
            <person name="Choi I.Y."/>
            <person name="Choi B.S."/>
            <person name="Lim J.S."/>
            <person name="Lee Y.H."/>
            <person name="Choi D."/>
        </authorList>
    </citation>
    <scope>NUCLEOTIDE SEQUENCE [LARGE SCALE GENOMIC DNA]</scope>
    <source>
        <strain evidence="3">cv. CM334</strain>
    </source>
</reference>
<sequence>MDLVDLRIDFVDLRANFVDLETNFVDLEVGFMGLKMDSGDLAMDCGFGDGFCGVKDGFCGWHSSSFMRDRKFNGKGKGSNKEHKLLQYLEIESENDLLDEDEDVEEENDHESEVPEHTGPVGQKIEASPAPKEAERQLSKKEIRKKELAELEALLADYRVEQEEKGSSDLPSNSFASCIDGVEFSKSFSIITNVTNEKKEGGDQQGEDMEKKNAATIETKSAKKKKKKDKASKEVKESVDQSNNVDATIRPGETGRAGQVEDVSPVDMKEKLKRVALAKKKKFRKETHAAARVAANEVAAQSARIAAAKKKENSHYNQQPMR</sequence>
<protein>
    <submittedName>
        <fullName evidence="2">Uncharacterized protein</fullName>
    </submittedName>
</protein>
<organism evidence="2 3">
    <name type="scientific">Capsicum annuum</name>
    <name type="common">Capsicum pepper</name>
    <dbReference type="NCBI Taxonomy" id="4072"/>
    <lineage>
        <taxon>Eukaryota</taxon>
        <taxon>Viridiplantae</taxon>
        <taxon>Streptophyta</taxon>
        <taxon>Embryophyta</taxon>
        <taxon>Tracheophyta</taxon>
        <taxon>Spermatophyta</taxon>
        <taxon>Magnoliopsida</taxon>
        <taxon>eudicotyledons</taxon>
        <taxon>Gunneridae</taxon>
        <taxon>Pentapetalae</taxon>
        <taxon>asterids</taxon>
        <taxon>lamiids</taxon>
        <taxon>Solanales</taxon>
        <taxon>Solanaceae</taxon>
        <taxon>Solanoideae</taxon>
        <taxon>Capsiceae</taxon>
        <taxon>Capsicum</taxon>
    </lineage>
</organism>
<dbReference type="OrthoDB" id="10435714at2759"/>
<dbReference type="Gramene" id="PHT74435">
    <property type="protein sequence ID" value="PHT74435"/>
    <property type="gene ID" value="T459_21712"/>
</dbReference>
<feature type="region of interest" description="Disordered" evidence="1">
    <location>
        <begin position="303"/>
        <end position="322"/>
    </location>
</feature>
<dbReference type="PANTHER" id="PTHR31365">
    <property type="entry name" value="EXPRESSED PROTEIN"/>
    <property type="match status" value="1"/>
</dbReference>
<evidence type="ECO:0000313" key="2">
    <source>
        <dbReference type="EMBL" id="PHT74435.1"/>
    </source>
</evidence>
<gene>
    <name evidence="2" type="ORF">T459_21712</name>
</gene>
<proteinExistence type="predicted"/>
<feature type="compositionally biased region" description="Acidic residues" evidence="1">
    <location>
        <begin position="97"/>
        <end position="110"/>
    </location>
</feature>
<dbReference type="OMA" id="PEQINEG"/>
<evidence type="ECO:0000256" key="1">
    <source>
        <dbReference type="SAM" id="MobiDB-lite"/>
    </source>
</evidence>
<dbReference type="PANTHER" id="PTHR31365:SF15">
    <property type="entry name" value="EXPRESSED PROTEIN"/>
    <property type="match status" value="1"/>
</dbReference>
<feature type="region of interest" description="Disordered" evidence="1">
    <location>
        <begin position="97"/>
        <end position="139"/>
    </location>
</feature>